<dbReference type="InterPro" id="IPR007677">
    <property type="entry name" value="Gasdermin"/>
</dbReference>
<evidence type="ECO:0000256" key="3">
    <source>
        <dbReference type="ARBA" id="ARBA00009279"/>
    </source>
</evidence>
<feature type="domain" description="Gasdermin PUB" evidence="13">
    <location>
        <begin position="262"/>
        <end position="432"/>
    </location>
</feature>
<dbReference type="Pfam" id="PF17708">
    <property type="entry name" value="Gasdermin_C"/>
    <property type="match status" value="1"/>
</dbReference>
<dbReference type="GO" id="GO:0005737">
    <property type="term" value="C:cytoplasm"/>
    <property type="evidence" value="ECO:0007669"/>
    <property type="project" value="UniProtKB-SubCell"/>
</dbReference>
<evidence type="ECO:0000256" key="7">
    <source>
        <dbReference type="ARBA" id="ARBA00022590"/>
    </source>
</evidence>
<evidence type="ECO:0000259" key="12">
    <source>
        <dbReference type="Pfam" id="PF04598"/>
    </source>
</evidence>
<dbReference type="AlphaFoldDB" id="A0A9D3QHM8"/>
<evidence type="ECO:0000256" key="8">
    <source>
        <dbReference type="ARBA" id="ARBA00022692"/>
    </source>
</evidence>
<sequence>MFKKVSDFLKKELDGGGELQPIASILESQYLDVLYMVKIVESTKFFLFKEVRYRPAMIKVADFLQCEDTVDFGGHTQQDIGAVKMRKEGSGSLKVKAEAVPYIGNAGANFEAVRTKSASEIALERVTVNLTKLDKSIRKSKVDKEHFLIKELKRNTKIKGLGVIFEVIKTKNNLTLEQKSKGGSGLNFSVLDAATVDTGGKLDKEQSLKLEAGCVLGFKVHEFPLYEHGIMLPAKIKVQGMRPMKEKAMDCDGVADLAVVRDFSSMKQQVTAELKEFKDMGWDVKKIIWDPLSKTLKCPQALYALDCVLEQGYICAGSPSPLDEVPADVRTGVEDLLQVVGLDNVDSSDSSDLRKCLGLLVSALAVLNEEAVTLIVGLEGPDRHQVLELVEGLLEQVYSWEGGVPQWSEQFSENIVTVATQVLEFCGLRLDEERLDPSLGTQGAPDMTLLALYITLQGLNMLMEP</sequence>
<evidence type="ECO:0000256" key="2">
    <source>
        <dbReference type="ARBA" id="ARBA00004651"/>
    </source>
</evidence>
<keyword evidence="5" id="KW-1003">Cell membrane</keyword>
<accession>A0A9D3QHM8</accession>
<dbReference type="OrthoDB" id="9944616at2759"/>
<keyword evidence="8" id="KW-0812">Transmembrane</keyword>
<comment type="similarity">
    <text evidence="3">Belongs to the gasdermin family.</text>
</comment>
<keyword evidence="11" id="KW-0449">Lipoprotein</keyword>
<evidence type="ECO:0000256" key="9">
    <source>
        <dbReference type="ARBA" id="ARBA00023136"/>
    </source>
</evidence>
<dbReference type="Proteomes" id="UP001046870">
    <property type="component" value="Chromosome 1"/>
</dbReference>
<keyword evidence="10" id="KW-0564">Palmitate</keyword>
<name>A0A9D3QHM8_MEGAT</name>
<evidence type="ECO:0000256" key="5">
    <source>
        <dbReference type="ARBA" id="ARBA00022475"/>
    </source>
</evidence>
<dbReference type="InterPro" id="IPR040460">
    <property type="entry name" value="Gasdermin_pore"/>
</dbReference>
<dbReference type="Pfam" id="PF04598">
    <property type="entry name" value="Gasdermin"/>
    <property type="match status" value="1"/>
</dbReference>
<feature type="domain" description="Gasdermin pore forming" evidence="12">
    <location>
        <begin position="1"/>
        <end position="229"/>
    </location>
</feature>
<comment type="caution">
    <text evidence="14">The sequence shown here is derived from an EMBL/GenBank/DDBJ whole genome shotgun (WGS) entry which is preliminary data.</text>
</comment>
<organism evidence="14 15">
    <name type="scientific">Megalops atlanticus</name>
    <name type="common">Tarpon</name>
    <name type="synonym">Clupea gigantea</name>
    <dbReference type="NCBI Taxonomy" id="7932"/>
    <lineage>
        <taxon>Eukaryota</taxon>
        <taxon>Metazoa</taxon>
        <taxon>Chordata</taxon>
        <taxon>Craniata</taxon>
        <taxon>Vertebrata</taxon>
        <taxon>Euteleostomi</taxon>
        <taxon>Actinopterygii</taxon>
        <taxon>Neopterygii</taxon>
        <taxon>Teleostei</taxon>
        <taxon>Elopiformes</taxon>
        <taxon>Megalopidae</taxon>
        <taxon>Megalops</taxon>
    </lineage>
</organism>
<dbReference type="InterPro" id="IPR041263">
    <property type="entry name" value="Gasdermin_PUB"/>
</dbReference>
<evidence type="ECO:0000313" key="15">
    <source>
        <dbReference type="Proteomes" id="UP001046870"/>
    </source>
</evidence>
<dbReference type="GO" id="GO:0012501">
    <property type="term" value="P:programmed cell death"/>
    <property type="evidence" value="ECO:0007669"/>
    <property type="project" value="UniProtKB-KW"/>
</dbReference>
<evidence type="ECO:0000313" key="14">
    <source>
        <dbReference type="EMBL" id="KAG7492406.1"/>
    </source>
</evidence>
<dbReference type="PANTHER" id="PTHR16399:SF18">
    <property type="entry name" value="GASDERMIN-A"/>
    <property type="match status" value="1"/>
</dbReference>
<dbReference type="PANTHER" id="PTHR16399">
    <property type="entry name" value="GASDERMIN"/>
    <property type="match status" value="1"/>
</dbReference>
<evidence type="ECO:0000259" key="13">
    <source>
        <dbReference type="Pfam" id="PF17708"/>
    </source>
</evidence>
<evidence type="ECO:0000256" key="6">
    <source>
        <dbReference type="ARBA" id="ARBA00022490"/>
    </source>
</evidence>
<keyword evidence="9" id="KW-0472">Membrane</keyword>
<evidence type="ECO:0000256" key="4">
    <source>
        <dbReference type="ARBA" id="ARBA00022452"/>
    </source>
</evidence>
<keyword evidence="7" id="KW-1210">Necrosis</keyword>
<keyword evidence="15" id="KW-1185">Reference proteome</keyword>
<keyword evidence="6" id="KW-0963">Cytoplasm</keyword>
<keyword evidence="4" id="KW-1134">Transmembrane beta strand</keyword>
<reference evidence="14" key="1">
    <citation type="submission" date="2021-01" db="EMBL/GenBank/DDBJ databases">
        <authorList>
            <person name="Zahm M."/>
            <person name="Roques C."/>
            <person name="Cabau C."/>
            <person name="Klopp C."/>
            <person name="Donnadieu C."/>
            <person name="Jouanno E."/>
            <person name="Lampietro C."/>
            <person name="Louis A."/>
            <person name="Herpin A."/>
            <person name="Echchiki A."/>
            <person name="Berthelot C."/>
            <person name="Parey E."/>
            <person name="Roest-Crollius H."/>
            <person name="Braasch I."/>
            <person name="Postlethwait J."/>
            <person name="Bobe J."/>
            <person name="Montfort J."/>
            <person name="Bouchez O."/>
            <person name="Begum T."/>
            <person name="Mejri S."/>
            <person name="Adams A."/>
            <person name="Chen W.-J."/>
            <person name="Guiguen Y."/>
        </authorList>
    </citation>
    <scope>NUCLEOTIDE SEQUENCE</scope>
    <source>
        <strain evidence="14">YG-15Mar2019-1</strain>
        <tissue evidence="14">Brain</tissue>
    </source>
</reference>
<evidence type="ECO:0000256" key="10">
    <source>
        <dbReference type="ARBA" id="ARBA00023139"/>
    </source>
</evidence>
<evidence type="ECO:0000256" key="1">
    <source>
        <dbReference type="ARBA" id="ARBA00004496"/>
    </source>
</evidence>
<comment type="subcellular location">
    <subcellularLocation>
        <location evidence="2">Cell membrane</location>
        <topology evidence="2">Multi-pass membrane protein</topology>
    </subcellularLocation>
    <subcellularLocation>
        <location evidence="1">Cytoplasm</location>
    </subcellularLocation>
</comment>
<dbReference type="EMBL" id="JAFDVH010000001">
    <property type="protein sequence ID" value="KAG7492406.1"/>
    <property type="molecule type" value="Genomic_DNA"/>
</dbReference>
<proteinExistence type="inferred from homology"/>
<dbReference type="GO" id="GO:0005886">
    <property type="term" value="C:plasma membrane"/>
    <property type="evidence" value="ECO:0007669"/>
    <property type="project" value="UniProtKB-SubCell"/>
</dbReference>
<gene>
    <name evidence="14" type="ORF">MATL_G00013880</name>
</gene>
<evidence type="ECO:0000256" key="11">
    <source>
        <dbReference type="ARBA" id="ARBA00023288"/>
    </source>
</evidence>
<protein>
    <submittedName>
        <fullName evidence="14">Uncharacterized protein</fullName>
    </submittedName>
</protein>